<dbReference type="GO" id="GO:0006865">
    <property type="term" value="P:amino acid transport"/>
    <property type="evidence" value="ECO:0007669"/>
    <property type="project" value="UniProtKB-KW"/>
</dbReference>
<evidence type="ECO:0000256" key="9">
    <source>
        <dbReference type="SAM" id="Phobius"/>
    </source>
</evidence>
<evidence type="ECO:0000313" key="11">
    <source>
        <dbReference type="EMBL" id="EAY15533.1"/>
    </source>
</evidence>
<feature type="transmembrane region" description="Helical" evidence="9">
    <location>
        <begin position="292"/>
        <end position="313"/>
    </location>
</feature>
<feature type="transmembrane region" description="Helical" evidence="9">
    <location>
        <begin position="401"/>
        <end position="422"/>
    </location>
</feature>
<name>A2DVJ1_TRIV3</name>
<dbReference type="Pfam" id="PF01490">
    <property type="entry name" value="Aa_trans"/>
    <property type="match status" value="1"/>
</dbReference>
<reference evidence="11" key="1">
    <citation type="submission" date="2006-10" db="EMBL/GenBank/DDBJ databases">
        <authorList>
            <person name="Amadeo P."/>
            <person name="Zhao Q."/>
            <person name="Wortman J."/>
            <person name="Fraser-Liggett C."/>
            <person name="Carlton J."/>
        </authorList>
    </citation>
    <scope>NUCLEOTIDE SEQUENCE</scope>
    <source>
        <strain evidence="11">G3</strain>
    </source>
</reference>
<feature type="transmembrane region" description="Helical" evidence="9">
    <location>
        <begin position="99"/>
        <end position="123"/>
    </location>
</feature>
<sequence>MATEPNAVELEKINDPNPPVGVENDNEEVLEIGQDGLPTSIGQDVEQHPELHPMEQKEEDITVNIKRVKTCGTIFNILDSLMGSGILAVPNSFTNIGIIPSFVIMAVIATLAWVAAVMVLYLLDDTNAKTFDQLAAIILGPIGSRILTILNLFFLICCLLGFLILGGDMIVSWFKLGNIDVTSLGYRVIMMVVYAFCIPIALSIPKKITFLSYFAVGSVFCIFFFCGAVVGRGIEHIVKHGINNTITLGIGGMGIFSSISIHGLAFALPLVFIPAMSIFYKPEVKVKASVSFYGQFICYLLVSIPGLFGYLQFGKDTAGNVLNSYPVNDILMVVVRSGFFIVVSCAYPMLAQSVMASWSFFVFKESQHIKLPPLKLVCVHCLTHLIPLIIAIFLAEVKPALLVGGALGGCLAQFTFPCWMWVKHSDKPVYHWVNILCILFGVFGIVTGVCATYQAVVDAIAAFSKK</sequence>
<evidence type="ECO:0000256" key="6">
    <source>
        <dbReference type="ARBA" id="ARBA00022989"/>
    </source>
</evidence>
<evidence type="ECO:0000256" key="4">
    <source>
        <dbReference type="ARBA" id="ARBA00022692"/>
    </source>
</evidence>
<dbReference type="PANTHER" id="PTHR22950">
    <property type="entry name" value="AMINO ACID TRANSPORTER"/>
    <property type="match status" value="1"/>
</dbReference>
<proteinExistence type="inferred from homology"/>
<dbReference type="EMBL" id="DS113254">
    <property type="protein sequence ID" value="EAY15533.1"/>
    <property type="molecule type" value="Genomic_DNA"/>
</dbReference>
<dbReference type="VEuPathDB" id="TrichDB:TVAGG3_0275530"/>
<keyword evidence="6 9" id="KW-1133">Transmembrane helix</keyword>
<keyword evidence="7 9" id="KW-0472">Membrane</keyword>
<keyword evidence="5" id="KW-0029">Amino-acid transport</keyword>
<keyword evidence="3" id="KW-0813">Transport</keyword>
<feature type="domain" description="Amino acid transporter transmembrane" evidence="10">
    <location>
        <begin position="73"/>
        <end position="453"/>
    </location>
</feature>
<dbReference type="VEuPathDB" id="TrichDB:TVAG_495480"/>
<dbReference type="RefSeq" id="XP_001327756.1">
    <property type="nucleotide sequence ID" value="XM_001327721.1"/>
</dbReference>
<dbReference type="SMR" id="A2DVJ1"/>
<dbReference type="InParanoid" id="A2DVJ1"/>
<feature type="transmembrane region" description="Helical" evidence="9">
    <location>
        <begin position="429"/>
        <end position="456"/>
    </location>
</feature>
<comment type="similarity">
    <text evidence="2">Belongs to the amino acid/polyamine transporter 2 family.</text>
</comment>
<evidence type="ECO:0000256" key="7">
    <source>
        <dbReference type="ARBA" id="ARBA00023136"/>
    </source>
</evidence>
<dbReference type="eggNOG" id="KOG1305">
    <property type="taxonomic scope" value="Eukaryota"/>
</dbReference>
<dbReference type="Proteomes" id="UP000001542">
    <property type="component" value="Unassembled WGS sequence"/>
</dbReference>
<dbReference type="GO" id="GO:0016020">
    <property type="term" value="C:membrane"/>
    <property type="evidence" value="ECO:0007669"/>
    <property type="project" value="UniProtKB-SubCell"/>
</dbReference>
<feature type="transmembrane region" description="Helical" evidence="9">
    <location>
        <begin position="74"/>
        <end position="93"/>
    </location>
</feature>
<feature type="transmembrane region" description="Helical" evidence="9">
    <location>
        <begin position="211"/>
        <end position="234"/>
    </location>
</feature>
<keyword evidence="4 9" id="KW-0812">Transmembrane</keyword>
<evidence type="ECO:0000256" key="1">
    <source>
        <dbReference type="ARBA" id="ARBA00004141"/>
    </source>
</evidence>
<feature type="transmembrane region" description="Helical" evidence="9">
    <location>
        <begin position="374"/>
        <end position="395"/>
    </location>
</feature>
<dbReference type="InterPro" id="IPR013057">
    <property type="entry name" value="AA_transpt_TM"/>
</dbReference>
<dbReference type="OrthoDB" id="655540at2759"/>
<dbReference type="KEGG" id="tva:4773523"/>
<evidence type="ECO:0000256" key="2">
    <source>
        <dbReference type="ARBA" id="ARBA00008066"/>
    </source>
</evidence>
<feature type="region of interest" description="Disordered" evidence="8">
    <location>
        <begin position="1"/>
        <end position="21"/>
    </location>
</feature>
<evidence type="ECO:0000256" key="3">
    <source>
        <dbReference type="ARBA" id="ARBA00022448"/>
    </source>
</evidence>
<feature type="transmembrane region" description="Helical" evidence="9">
    <location>
        <begin position="184"/>
        <end position="204"/>
    </location>
</feature>
<evidence type="ECO:0000313" key="12">
    <source>
        <dbReference type="Proteomes" id="UP000001542"/>
    </source>
</evidence>
<feature type="transmembrane region" description="Helical" evidence="9">
    <location>
        <begin position="254"/>
        <end position="280"/>
    </location>
</feature>
<accession>A2DVJ1</accession>
<dbReference type="PANTHER" id="PTHR22950:SF458">
    <property type="entry name" value="SODIUM-COUPLED NEUTRAL AMINO ACID TRANSPORTER 11-RELATED"/>
    <property type="match status" value="1"/>
</dbReference>
<keyword evidence="12" id="KW-1185">Reference proteome</keyword>
<reference evidence="11" key="2">
    <citation type="journal article" date="2007" name="Science">
        <title>Draft genome sequence of the sexually transmitted pathogen Trichomonas vaginalis.</title>
        <authorList>
            <person name="Carlton J.M."/>
            <person name="Hirt R.P."/>
            <person name="Silva J.C."/>
            <person name="Delcher A.L."/>
            <person name="Schatz M."/>
            <person name="Zhao Q."/>
            <person name="Wortman J.R."/>
            <person name="Bidwell S.L."/>
            <person name="Alsmark U.C.M."/>
            <person name="Besteiro S."/>
            <person name="Sicheritz-Ponten T."/>
            <person name="Noel C.J."/>
            <person name="Dacks J.B."/>
            <person name="Foster P.G."/>
            <person name="Simillion C."/>
            <person name="Van de Peer Y."/>
            <person name="Miranda-Saavedra D."/>
            <person name="Barton G.J."/>
            <person name="Westrop G.D."/>
            <person name="Mueller S."/>
            <person name="Dessi D."/>
            <person name="Fiori P.L."/>
            <person name="Ren Q."/>
            <person name="Paulsen I."/>
            <person name="Zhang H."/>
            <person name="Bastida-Corcuera F.D."/>
            <person name="Simoes-Barbosa A."/>
            <person name="Brown M.T."/>
            <person name="Hayes R.D."/>
            <person name="Mukherjee M."/>
            <person name="Okumura C.Y."/>
            <person name="Schneider R."/>
            <person name="Smith A.J."/>
            <person name="Vanacova S."/>
            <person name="Villalvazo M."/>
            <person name="Haas B.J."/>
            <person name="Pertea M."/>
            <person name="Feldblyum T.V."/>
            <person name="Utterback T.R."/>
            <person name="Shu C.L."/>
            <person name="Osoegawa K."/>
            <person name="de Jong P.J."/>
            <person name="Hrdy I."/>
            <person name="Horvathova L."/>
            <person name="Zubacova Z."/>
            <person name="Dolezal P."/>
            <person name="Malik S.B."/>
            <person name="Logsdon J.M. Jr."/>
            <person name="Henze K."/>
            <person name="Gupta A."/>
            <person name="Wang C.C."/>
            <person name="Dunne R.L."/>
            <person name="Upcroft J.A."/>
            <person name="Upcroft P."/>
            <person name="White O."/>
            <person name="Salzberg S.L."/>
            <person name="Tang P."/>
            <person name="Chiu C.-H."/>
            <person name="Lee Y.-S."/>
            <person name="Embley T.M."/>
            <person name="Coombs G.H."/>
            <person name="Mottram J.C."/>
            <person name="Tachezy J."/>
            <person name="Fraser-Liggett C.M."/>
            <person name="Johnson P.J."/>
        </authorList>
    </citation>
    <scope>NUCLEOTIDE SEQUENCE [LARGE SCALE GENOMIC DNA]</scope>
    <source>
        <strain evidence="11">G3</strain>
    </source>
</reference>
<dbReference type="FunCoup" id="A2DVJ1">
    <property type="interactions" value="73"/>
</dbReference>
<organism evidence="11 12">
    <name type="scientific">Trichomonas vaginalis (strain ATCC PRA-98 / G3)</name>
    <dbReference type="NCBI Taxonomy" id="412133"/>
    <lineage>
        <taxon>Eukaryota</taxon>
        <taxon>Metamonada</taxon>
        <taxon>Parabasalia</taxon>
        <taxon>Trichomonadida</taxon>
        <taxon>Trichomonadidae</taxon>
        <taxon>Trichomonas</taxon>
    </lineage>
</organism>
<comment type="subcellular location">
    <subcellularLocation>
        <location evidence="1">Membrane</location>
        <topology evidence="1">Multi-pass membrane protein</topology>
    </subcellularLocation>
</comment>
<dbReference type="STRING" id="5722.A2DVJ1"/>
<evidence type="ECO:0000256" key="8">
    <source>
        <dbReference type="SAM" id="MobiDB-lite"/>
    </source>
</evidence>
<gene>
    <name evidence="11" type="ORF">TVAG_495480</name>
</gene>
<feature type="transmembrane region" description="Helical" evidence="9">
    <location>
        <begin position="333"/>
        <end position="362"/>
    </location>
</feature>
<dbReference type="OMA" id="NQKISHW"/>
<evidence type="ECO:0000259" key="10">
    <source>
        <dbReference type="Pfam" id="PF01490"/>
    </source>
</evidence>
<dbReference type="AlphaFoldDB" id="A2DVJ1"/>
<evidence type="ECO:0000256" key="5">
    <source>
        <dbReference type="ARBA" id="ARBA00022970"/>
    </source>
</evidence>
<feature type="transmembrane region" description="Helical" evidence="9">
    <location>
        <begin position="135"/>
        <end position="164"/>
    </location>
</feature>
<protein>
    <submittedName>
        <fullName evidence="11">Transmembrane amino acid transporter protein</fullName>
    </submittedName>
</protein>